<evidence type="ECO:0000313" key="2">
    <source>
        <dbReference type="Proteomes" id="UP000283509"/>
    </source>
</evidence>
<comment type="caution">
    <text evidence="1">The sequence shown here is derived from an EMBL/GenBank/DDBJ whole genome shotgun (WGS) entry which is preliminary data.</text>
</comment>
<dbReference type="Proteomes" id="UP000283509">
    <property type="component" value="Unassembled WGS sequence"/>
</dbReference>
<name>A0A423T9H8_PENVA</name>
<sequence>MDPGVPPSPPPPYEEFLYGRPAEPASTTVPQLTTYNTLHDYVQAPACPGPPPRYEEPLFGRPAEPASTAVPQLTTYNTLHDYVQLSSAAPSAPLVPSSSIPASYWTYHGLDQLASLRQVCVSDRKHDSYRVTDTTKTLLFTAALEMESVCLCCNSEKGPGMNFYLLTSADQKVLLGNRIKSEVCCSDPVETVTVSRPPDVKIGTVEGHGKNFALKNASGDTLCSLEMEDRGCCDCSEKIYQVVPSSAPHSQGSVEICCDGCKITFPSAMDVISKALLICFAINLLYSIEEDRKRN</sequence>
<proteinExistence type="predicted"/>
<protein>
    <recommendedName>
        <fullName evidence="3">Phospholipid scramblase</fullName>
    </recommendedName>
</protein>
<dbReference type="OrthoDB" id="6356761at2759"/>
<dbReference type="EMBL" id="QCYY01002064">
    <property type="protein sequence ID" value="ROT73099.1"/>
    <property type="molecule type" value="Genomic_DNA"/>
</dbReference>
<gene>
    <name evidence="1" type="ORF">C7M84_008470</name>
</gene>
<evidence type="ECO:0008006" key="3">
    <source>
        <dbReference type="Google" id="ProtNLM"/>
    </source>
</evidence>
<reference evidence="1 2" key="2">
    <citation type="submission" date="2019-01" db="EMBL/GenBank/DDBJ databases">
        <title>The decoding of complex shrimp genome reveals the adaptation for benthos swimmer, frequently molting mechanism and breeding impact on genome.</title>
        <authorList>
            <person name="Sun Y."/>
            <person name="Gao Y."/>
            <person name="Yu Y."/>
        </authorList>
    </citation>
    <scope>NUCLEOTIDE SEQUENCE [LARGE SCALE GENOMIC DNA]</scope>
    <source>
        <tissue evidence="1">Muscle</tissue>
    </source>
</reference>
<reference evidence="1 2" key="1">
    <citation type="submission" date="2018-04" db="EMBL/GenBank/DDBJ databases">
        <authorList>
            <person name="Zhang X."/>
            <person name="Yuan J."/>
            <person name="Li F."/>
            <person name="Xiang J."/>
        </authorList>
    </citation>
    <scope>NUCLEOTIDE SEQUENCE [LARGE SCALE GENOMIC DNA]</scope>
    <source>
        <tissue evidence="1">Muscle</tissue>
    </source>
</reference>
<keyword evidence="2" id="KW-1185">Reference proteome</keyword>
<accession>A0A423T9H8</accession>
<dbReference type="AlphaFoldDB" id="A0A423T9H8"/>
<evidence type="ECO:0000313" key="1">
    <source>
        <dbReference type="EMBL" id="ROT73099.1"/>
    </source>
</evidence>
<organism evidence="1 2">
    <name type="scientific">Penaeus vannamei</name>
    <name type="common">Whiteleg shrimp</name>
    <name type="synonym">Litopenaeus vannamei</name>
    <dbReference type="NCBI Taxonomy" id="6689"/>
    <lineage>
        <taxon>Eukaryota</taxon>
        <taxon>Metazoa</taxon>
        <taxon>Ecdysozoa</taxon>
        <taxon>Arthropoda</taxon>
        <taxon>Crustacea</taxon>
        <taxon>Multicrustacea</taxon>
        <taxon>Malacostraca</taxon>
        <taxon>Eumalacostraca</taxon>
        <taxon>Eucarida</taxon>
        <taxon>Decapoda</taxon>
        <taxon>Dendrobranchiata</taxon>
        <taxon>Penaeoidea</taxon>
        <taxon>Penaeidae</taxon>
        <taxon>Penaeus</taxon>
    </lineage>
</organism>